<feature type="transmembrane region" description="Helical" evidence="1">
    <location>
        <begin position="170"/>
        <end position="189"/>
    </location>
</feature>
<evidence type="ECO:0000256" key="1">
    <source>
        <dbReference type="SAM" id="Phobius"/>
    </source>
</evidence>
<evidence type="ECO:0000313" key="4">
    <source>
        <dbReference type="Proteomes" id="UP000273643"/>
    </source>
</evidence>
<comment type="caution">
    <text evidence="3">The sequence shown here is derived from an EMBL/GenBank/DDBJ whole genome shotgun (WGS) entry which is preliminary data.</text>
</comment>
<organism evidence="3 4">
    <name type="scientific">Marinimicrobium koreense</name>
    <dbReference type="NCBI Taxonomy" id="306545"/>
    <lineage>
        <taxon>Bacteria</taxon>
        <taxon>Pseudomonadati</taxon>
        <taxon>Pseudomonadota</taxon>
        <taxon>Gammaproteobacteria</taxon>
        <taxon>Cellvibrionales</taxon>
        <taxon>Cellvibrionaceae</taxon>
        <taxon>Marinimicrobium</taxon>
    </lineage>
</organism>
<dbReference type="Pfam" id="PF02517">
    <property type="entry name" value="Rce1-like"/>
    <property type="match status" value="1"/>
</dbReference>
<keyword evidence="1" id="KW-0472">Membrane</keyword>
<evidence type="ECO:0000313" key="3">
    <source>
        <dbReference type="EMBL" id="ROQ19584.1"/>
    </source>
</evidence>
<feature type="domain" description="CAAX prenyl protease 2/Lysostaphin resistance protein A-like" evidence="2">
    <location>
        <begin position="114"/>
        <end position="208"/>
    </location>
</feature>
<dbReference type="InterPro" id="IPR003675">
    <property type="entry name" value="Rce1/LyrA-like_dom"/>
</dbReference>
<dbReference type="GO" id="GO:0004175">
    <property type="term" value="F:endopeptidase activity"/>
    <property type="evidence" value="ECO:0007669"/>
    <property type="project" value="UniProtKB-ARBA"/>
</dbReference>
<dbReference type="PANTHER" id="PTHR35797">
    <property type="entry name" value="PROTEASE-RELATED"/>
    <property type="match status" value="1"/>
</dbReference>
<keyword evidence="1" id="KW-1133">Transmembrane helix</keyword>
<feature type="transmembrane region" description="Helical" evidence="1">
    <location>
        <begin position="139"/>
        <end position="158"/>
    </location>
</feature>
<keyword evidence="3" id="KW-0378">Hydrolase</keyword>
<reference evidence="3 4" key="1">
    <citation type="submission" date="2018-11" db="EMBL/GenBank/DDBJ databases">
        <title>Genomic Encyclopedia of Type Strains, Phase IV (KMG-IV): sequencing the most valuable type-strain genomes for metagenomic binning, comparative biology and taxonomic classification.</title>
        <authorList>
            <person name="Goeker M."/>
        </authorList>
    </citation>
    <scope>NUCLEOTIDE SEQUENCE [LARGE SCALE GENOMIC DNA]</scope>
    <source>
        <strain evidence="3 4">DSM 16974</strain>
    </source>
</reference>
<feature type="transmembrane region" description="Helical" evidence="1">
    <location>
        <begin position="76"/>
        <end position="97"/>
    </location>
</feature>
<feature type="transmembrane region" description="Helical" evidence="1">
    <location>
        <begin position="12"/>
        <end position="30"/>
    </location>
</feature>
<gene>
    <name evidence="3" type="ORF">EDC38_0168</name>
</gene>
<dbReference type="PANTHER" id="PTHR35797:SF1">
    <property type="entry name" value="PROTEASE"/>
    <property type="match status" value="1"/>
</dbReference>
<keyword evidence="3" id="KW-0645">Protease</keyword>
<sequence length="248" mass="27642">MKKTMREQRVTLIYLASTILVMALLTVIAVRVSVAPIIFLGVISPLLLAVAFSYYERGWGGIKELFCHPPGFNFKALATGCAIFLPPGLMMLSIAISHDEWVAPNFSEVLAKIPFLMVLMAGEEFGWRRYAFDRLSREFSFMLSANIVGVAWLVWHFPGYLVGMGTPDGLPFWFFGLMVVPASILLAFLYRWTRNVYLVILAHVSSNAGFIGLPLLPEVAGSTSAFAVYTGLLWLLVAPLLLNKKFWL</sequence>
<feature type="transmembrane region" description="Helical" evidence="1">
    <location>
        <begin position="36"/>
        <end position="55"/>
    </location>
</feature>
<dbReference type="OrthoDB" id="3693644at2"/>
<dbReference type="EMBL" id="RJUK01000001">
    <property type="protein sequence ID" value="ROQ19584.1"/>
    <property type="molecule type" value="Genomic_DNA"/>
</dbReference>
<keyword evidence="1" id="KW-0812">Transmembrane</keyword>
<protein>
    <submittedName>
        <fullName evidence="3">CAAX prenyl protease-like protein</fullName>
    </submittedName>
</protein>
<name>A0A3N1NIE8_9GAMM</name>
<dbReference type="AlphaFoldDB" id="A0A3N1NIE8"/>
<evidence type="ECO:0000259" key="2">
    <source>
        <dbReference type="Pfam" id="PF02517"/>
    </source>
</evidence>
<feature type="transmembrane region" description="Helical" evidence="1">
    <location>
        <begin position="109"/>
        <end position="127"/>
    </location>
</feature>
<dbReference type="GO" id="GO:0006508">
    <property type="term" value="P:proteolysis"/>
    <property type="evidence" value="ECO:0007669"/>
    <property type="project" value="UniProtKB-KW"/>
</dbReference>
<dbReference type="InterPro" id="IPR042150">
    <property type="entry name" value="MmRce1-like"/>
</dbReference>
<feature type="transmembrane region" description="Helical" evidence="1">
    <location>
        <begin position="196"/>
        <end position="216"/>
    </location>
</feature>
<dbReference type="Proteomes" id="UP000273643">
    <property type="component" value="Unassembled WGS sequence"/>
</dbReference>
<feature type="transmembrane region" description="Helical" evidence="1">
    <location>
        <begin position="222"/>
        <end position="242"/>
    </location>
</feature>
<dbReference type="GO" id="GO:0080120">
    <property type="term" value="P:CAAX-box protein maturation"/>
    <property type="evidence" value="ECO:0007669"/>
    <property type="project" value="UniProtKB-ARBA"/>
</dbReference>
<proteinExistence type="predicted"/>
<dbReference type="RefSeq" id="WP_123636919.1">
    <property type="nucleotide sequence ID" value="NZ_RJUK01000001.1"/>
</dbReference>
<keyword evidence="4" id="KW-1185">Reference proteome</keyword>
<accession>A0A3N1NIE8</accession>